<dbReference type="OrthoDB" id="191150at2759"/>
<dbReference type="EMBL" id="JAACJM010000004">
    <property type="protein sequence ID" value="KAF5373166.1"/>
    <property type="molecule type" value="Genomic_DNA"/>
</dbReference>
<reference evidence="3 4" key="1">
    <citation type="journal article" date="2020" name="ISME J.">
        <title>Uncovering the hidden diversity of litter-decomposition mechanisms in mushroom-forming fungi.</title>
        <authorList>
            <person name="Floudas D."/>
            <person name="Bentzer J."/>
            <person name="Ahren D."/>
            <person name="Johansson T."/>
            <person name="Persson P."/>
            <person name="Tunlid A."/>
        </authorList>
    </citation>
    <scope>NUCLEOTIDE SEQUENCE [LARGE SCALE GENOMIC DNA]</scope>
    <source>
        <strain evidence="3 4">CBS 291.85</strain>
    </source>
</reference>
<dbReference type="InterPro" id="IPR005552">
    <property type="entry name" value="Scramblase"/>
</dbReference>
<accession>A0A8H5GY09</accession>
<dbReference type="Pfam" id="PF03803">
    <property type="entry name" value="Scramblase"/>
    <property type="match status" value="2"/>
</dbReference>
<dbReference type="SUPFAM" id="SSF54518">
    <property type="entry name" value="Tubby C-terminal domain-like"/>
    <property type="match status" value="1"/>
</dbReference>
<evidence type="ECO:0000313" key="4">
    <source>
        <dbReference type="Proteomes" id="UP000559256"/>
    </source>
</evidence>
<evidence type="ECO:0000256" key="1">
    <source>
        <dbReference type="ARBA" id="ARBA00005350"/>
    </source>
</evidence>
<sequence>MLKTFYGKATLTRPFHHVIIGSDRSALPRRSEIPLEPSQRYSAEQSNLWETARRVAPGDPEEGLHNLLANDILVVERQIEMLNIFLGFEQMNKYSISNADGQPLGYIAEEPGGFLSSINRQIFATHRPFKAVIMDAAGKPILWIRRPFAFINSRMFVQRLVEYDPKGEPLLDTFAEVQQVWHLWRRRYDLFMRDGPRRILSLASEPQPEPEPESEGDTFAQIAKVDEGFLAWDFSLQDARAREMAFISRSFRGIGREIFTDTGQYYIRLGPRPRELLANGTPNPYQPDGIPRQLTLDEKALVLALAVNIDFDYFSRHSGGHGLFGFSFFEWGSEGR</sequence>
<evidence type="ECO:0000256" key="2">
    <source>
        <dbReference type="RuleBase" id="RU363116"/>
    </source>
</evidence>
<dbReference type="AlphaFoldDB" id="A0A8H5GY09"/>
<dbReference type="PANTHER" id="PTHR23248:SF9">
    <property type="entry name" value="PHOSPHOLIPID SCRAMBLASE"/>
    <property type="match status" value="1"/>
</dbReference>
<keyword evidence="4" id="KW-1185">Reference proteome</keyword>
<dbReference type="GO" id="GO:0005886">
    <property type="term" value="C:plasma membrane"/>
    <property type="evidence" value="ECO:0007669"/>
    <property type="project" value="TreeGrafter"/>
</dbReference>
<dbReference type="InterPro" id="IPR025659">
    <property type="entry name" value="Tubby-like_C"/>
</dbReference>
<gene>
    <name evidence="3" type="ORF">D9758_001625</name>
</gene>
<comment type="caution">
    <text evidence="3">The sequence shown here is derived from an EMBL/GenBank/DDBJ whole genome shotgun (WGS) entry which is preliminary data.</text>
</comment>
<organism evidence="3 4">
    <name type="scientific">Tetrapyrgos nigripes</name>
    <dbReference type="NCBI Taxonomy" id="182062"/>
    <lineage>
        <taxon>Eukaryota</taxon>
        <taxon>Fungi</taxon>
        <taxon>Dikarya</taxon>
        <taxon>Basidiomycota</taxon>
        <taxon>Agaricomycotina</taxon>
        <taxon>Agaricomycetes</taxon>
        <taxon>Agaricomycetidae</taxon>
        <taxon>Agaricales</taxon>
        <taxon>Marasmiineae</taxon>
        <taxon>Marasmiaceae</taxon>
        <taxon>Tetrapyrgos</taxon>
    </lineage>
</organism>
<evidence type="ECO:0000313" key="3">
    <source>
        <dbReference type="EMBL" id="KAF5373166.1"/>
    </source>
</evidence>
<dbReference type="PANTHER" id="PTHR23248">
    <property type="entry name" value="PHOSPHOLIPID SCRAMBLASE-RELATED"/>
    <property type="match status" value="1"/>
</dbReference>
<name>A0A8H5GY09_9AGAR</name>
<comment type="similarity">
    <text evidence="1 2">Belongs to the phospholipid scramblase family.</text>
</comment>
<proteinExistence type="inferred from homology"/>
<protein>
    <recommendedName>
        <fullName evidence="2">Phospholipid scramblase</fullName>
    </recommendedName>
</protein>
<dbReference type="Proteomes" id="UP000559256">
    <property type="component" value="Unassembled WGS sequence"/>
</dbReference>
<dbReference type="GO" id="GO:0017128">
    <property type="term" value="F:phospholipid scramblase activity"/>
    <property type="evidence" value="ECO:0007669"/>
    <property type="project" value="InterPro"/>
</dbReference>